<evidence type="ECO:0000259" key="4">
    <source>
        <dbReference type="PROSITE" id="PS50995"/>
    </source>
</evidence>
<dbReference type="PANTHER" id="PTHR33164">
    <property type="entry name" value="TRANSCRIPTIONAL REGULATOR, MARR FAMILY"/>
    <property type="match status" value="1"/>
</dbReference>
<reference evidence="5 6" key="1">
    <citation type="submission" date="2020-03" db="EMBL/GenBank/DDBJ databases">
        <title>Assessment of the enzymatic potential of alkaline-tolerant lipase obtained from Bacillus luteus H11 (technogenic soil) for the bioremediation of saline soils contaminated with petroleum substances.</title>
        <authorList>
            <person name="Kalwasinska A."/>
        </authorList>
    </citation>
    <scope>NUCLEOTIDE SEQUENCE [LARGE SCALE GENOMIC DNA]</scope>
    <source>
        <strain evidence="5 6">H11</strain>
    </source>
</reference>
<protein>
    <submittedName>
        <fullName evidence="5">MarR family transcriptional regulator</fullName>
    </submittedName>
</protein>
<dbReference type="EMBL" id="JAATHJ010000009">
    <property type="protein sequence ID" value="NJP37530.1"/>
    <property type="molecule type" value="Genomic_DNA"/>
</dbReference>
<name>A0A969PQ64_9BACI</name>
<dbReference type="AlphaFoldDB" id="A0A969PQ64"/>
<dbReference type="PRINTS" id="PR00598">
    <property type="entry name" value="HTHMARR"/>
</dbReference>
<dbReference type="Proteomes" id="UP000752012">
    <property type="component" value="Unassembled WGS sequence"/>
</dbReference>
<evidence type="ECO:0000313" key="6">
    <source>
        <dbReference type="Proteomes" id="UP000752012"/>
    </source>
</evidence>
<dbReference type="PROSITE" id="PS50995">
    <property type="entry name" value="HTH_MARR_2"/>
    <property type="match status" value="1"/>
</dbReference>
<keyword evidence="6" id="KW-1185">Reference proteome</keyword>
<evidence type="ECO:0000256" key="3">
    <source>
        <dbReference type="ARBA" id="ARBA00023163"/>
    </source>
</evidence>
<dbReference type="SMART" id="SM00347">
    <property type="entry name" value="HTH_MARR"/>
    <property type="match status" value="1"/>
</dbReference>
<dbReference type="GO" id="GO:0003700">
    <property type="term" value="F:DNA-binding transcription factor activity"/>
    <property type="evidence" value="ECO:0007669"/>
    <property type="project" value="InterPro"/>
</dbReference>
<keyword evidence="2" id="KW-0238">DNA-binding</keyword>
<evidence type="ECO:0000256" key="2">
    <source>
        <dbReference type="ARBA" id="ARBA00023125"/>
    </source>
</evidence>
<evidence type="ECO:0000313" key="5">
    <source>
        <dbReference type="EMBL" id="NJP37530.1"/>
    </source>
</evidence>
<dbReference type="PANTHER" id="PTHR33164:SF56">
    <property type="entry name" value="HTH-TYPE TRANSCRIPTIONAL REGULATOR MHQR"/>
    <property type="match status" value="1"/>
</dbReference>
<dbReference type="Pfam" id="PF01047">
    <property type="entry name" value="MarR"/>
    <property type="match status" value="1"/>
</dbReference>
<dbReference type="SUPFAM" id="SSF46785">
    <property type="entry name" value="Winged helix' DNA-binding domain"/>
    <property type="match status" value="1"/>
</dbReference>
<keyword evidence="1" id="KW-0805">Transcription regulation</keyword>
<comment type="caution">
    <text evidence="5">The sequence shown here is derived from an EMBL/GenBank/DDBJ whole genome shotgun (WGS) entry which is preliminary data.</text>
</comment>
<organism evidence="5 6">
    <name type="scientific">Alkalicoccus luteus</name>
    <dbReference type="NCBI Taxonomy" id="1237094"/>
    <lineage>
        <taxon>Bacteria</taxon>
        <taxon>Bacillati</taxon>
        <taxon>Bacillota</taxon>
        <taxon>Bacilli</taxon>
        <taxon>Bacillales</taxon>
        <taxon>Bacillaceae</taxon>
        <taxon>Alkalicoccus</taxon>
    </lineage>
</organism>
<keyword evidence="3" id="KW-0804">Transcription</keyword>
<dbReference type="InterPro" id="IPR036388">
    <property type="entry name" value="WH-like_DNA-bd_sf"/>
</dbReference>
<dbReference type="InterPro" id="IPR039422">
    <property type="entry name" value="MarR/SlyA-like"/>
</dbReference>
<sequence length="142" mass="15760">MEPAACLKAVAVLVKAHDSVHACIKRDAANAGLNPTEFSVMELLLHKGTLPTQEIGRRVLISSGSITYVVDKLEAKKLVRRTPCPTDRRITFTELTESGRTLIDDAFFRHRKNVENLFAEVEADQLETMISTLKQIGRKAEG</sequence>
<dbReference type="InterPro" id="IPR000835">
    <property type="entry name" value="HTH_MarR-typ"/>
</dbReference>
<dbReference type="GO" id="GO:0006950">
    <property type="term" value="P:response to stress"/>
    <property type="evidence" value="ECO:0007669"/>
    <property type="project" value="TreeGrafter"/>
</dbReference>
<gene>
    <name evidence="5" type="ORF">HCN83_08010</name>
</gene>
<dbReference type="Gene3D" id="1.10.10.10">
    <property type="entry name" value="Winged helix-like DNA-binding domain superfamily/Winged helix DNA-binding domain"/>
    <property type="match status" value="1"/>
</dbReference>
<dbReference type="GO" id="GO:0003677">
    <property type="term" value="F:DNA binding"/>
    <property type="evidence" value="ECO:0007669"/>
    <property type="project" value="UniProtKB-KW"/>
</dbReference>
<evidence type="ECO:0000256" key="1">
    <source>
        <dbReference type="ARBA" id="ARBA00023015"/>
    </source>
</evidence>
<feature type="domain" description="HTH marR-type" evidence="4">
    <location>
        <begin position="3"/>
        <end position="138"/>
    </location>
</feature>
<dbReference type="InterPro" id="IPR036390">
    <property type="entry name" value="WH_DNA-bd_sf"/>
</dbReference>
<proteinExistence type="predicted"/>
<accession>A0A969PQ64</accession>